<keyword evidence="2" id="KW-0732">Signal</keyword>
<evidence type="ECO:0000313" key="4">
    <source>
        <dbReference type="Proteomes" id="UP001354931"/>
    </source>
</evidence>
<proteinExistence type="predicted"/>
<sequence length="109" mass="11144">MAFVIALLLSLPLLASGHSFASAHAPVAAPADAKACHGDGTAPQGPAEAVRTRDRHRAASGSSQLPCPFAESPAPDNTAVSATAPHASYVRPDRSIDELTAASLQVFRC</sequence>
<comment type="caution">
    <text evidence="3">The sequence shown here is derived from an EMBL/GenBank/DDBJ whole genome shotgun (WGS) entry which is preliminary data.</text>
</comment>
<name>A0ABU6F508_9ACTN</name>
<feature type="region of interest" description="Disordered" evidence="1">
    <location>
        <begin position="34"/>
        <end position="80"/>
    </location>
</feature>
<organism evidence="3 4">
    <name type="scientific">Streptomyces endophyticus</name>
    <dbReference type="NCBI Taxonomy" id="714166"/>
    <lineage>
        <taxon>Bacteria</taxon>
        <taxon>Bacillati</taxon>
        <taxon>Actinomycetota</taxon>
        <taxon>Actinomycetes</taxon>
        <taxon>Kitasatosporales</taxon>
        <taxon>Streptomycetaceae</taxon>
        <taxon>Streptomyces</taxon>
    </lineage>
</organism>
<feature type="signal peptide" evidence="2">
    <location>
        <begin position="1"/>
        <end position="21"/>
    </location>
</feature>
<keyword evidence="4" id="KW-1185">Reference proteome</keyword>
<evidence type="ECO:0000313" key="3">
    <source>
        <dbReference type="EMBL" id="MEB8339074.1"/>
    </source>
</evidence>
<accession>A0ABU6F508</accession>
<evidence type="ECO:0000256" key="2">
    <source>
        <dbReference type="SAM" id="SignalP"/>
    </source>
</evidence>
<dbReference type="Proteomes" id="UP001354931">
    <property type="component" value="Unassembled WGS sequence"/>
</dbReference>
<gene>
    <name evidence="3" type="ORF">OKJ99_16400</name>
</gene>
<feature type="chain" id="PRO_5047180788" evidence="2">
    <location>
        <begin position="22"/>
        <end position="109"/>
    </location>
</feature>
<dbReference type="RefSeq" id="WP_326016959.1">
    <property type="nucleotide sequence ID" value="NZ_JAOZYC010000108.1"/>
</dbReference>
<protein>
    <submittedName>
        <fullName evidence="3">Uncharacterized protein</fullName>
    </submittedName>
</protein>
<reference evidence="3 4" key="1">
    <citation type="submission" date="2022-10" db="EMBL/GenBank/DDBJ databases">
        <authorList>
            <person name="Xie J."/>
            <person name="Shen N."/>
        </authorList>
    </citation>
    <scope>NUCLEOTIDE SEQUENCE [LARGE SCALE GENOMIC DNA]</scope>
    <source>
        <strain evidence="3 4">YIM65594</strain>
    </source>
</reference>
<evidence type="ECO:0000256" key="1">
    <source>
        <dbReference type="SAM" id="MobiDB-lite"/>
    </source>
</evidence>
<dbReference type="EMBL" id="JAOZYC010000108">
    <property type="protein sequence ID" value="MEB8339074.1"/>
    <property type="molecule type" value="Genomic_DNA"/>
</dbReference>